<sequence length="201" mass="21503">MPTLIAIAGLGVTLIVMSAFMPTELWPLGIGGLVLLIGGCPLSVQMAKATLGEYRTQSSLRFVRQIMPVWLLGFATLGAGLVALAAFSESLIGLGVTAAAVCIGFLVAAIVAGIRLRPSRFVTMYSREVQPGQLVSPATMHIVYGPPAALGVGLVEYRDAQGRLRYVRDFPIGGKSPVSGYVLYDARQPDRPIRFALEYRH</sequence>
<keyword evidence="1" id="KW-0812">Transmembrane</keyword>
<keyword evidence="3" id="KW-1185">Reference proteome</keyword>
<evidence type="ECO:0000313" key="2">
    <source>
        <dbReference type="EMBL" id="SJM46492.1"/>
    </source>
</evidence>
<proteinExistence type="predicted"/>
<dbReference type="Proteomes" id="UP000195787">
    <property type="component" value="Unassembled WGS sequence"/>
</dbReference>
<evidence type="ECO:0000256" key="1">
    <source>
        <dbReference type="SAM" id="Phobius"/>
    </source>
</evidence>
<feature type="transmembrane region" description="Helical" evidence="1">
    <location>
        <begin position="28"/>
        <end position="47"/>
    </location>
</feature>
<keyword evidence="1" id="KW-0472">Membrane</keyword>
<dbReference type="AlphaFoldDB" id="A0A1R4ES96"/>
<gene>
    <name evidence="2" type="ORF">CZ674_00530</name>
</gene>
<keyword evidence="1" id="KW-1133">Transmembrane helix</keyword>
<evidence type="ECO:0000313" key="3">
    <source>
        <dbReference type="Proteomes" id="UP000195787"/>
    </source>
</evidence>
<feature type="transmembrane region" description="Helical" evidence="1">
    <location>
        <begin position="68"/>
        <end position="86"/>
    </location>
</feature>
<feature type="transmembrane region" description="Helical" evidence="1">
    <location>
        <begin position="92"/>
        <end position="114"/>
    </location>
</feature>
<name>A0A1R4ES96_9MICO</name>
<accession>A0A1R4ES96</accession>
<organism evidence="2 3">
    <name type="scientific">Agrococcus casei LMG 22410</name>
    <dbReference type="NCBI Taxonomy" id="1255656"/>
    <lineage>
        <taxon>Bacteria</taxon>
        <taxon>Bacillati</taxon>
        <taxon>Actinomycetota</taxon>
        <taxon>Actinomycetes</taxon>
        <taxon>Micrococcales</taxon>
        <taxon>Microbacteriaceae</taxon>
        <taxon>Agrococcus</taxon>
    </lineage>
</organism>
<reference evidence="2 3" key="1">
    <citation type="submission" date="2017-02" db="EMBL/GenBank/DDBJ databases">
        <authorList>
            <person name="Peterson S.W."/>
        </authorList>
    </citation>
    <scope>NUCLEOTIDE SEQUENCE [LARGE SCALE GENOMIC DNA]</scope>
    <source>
        <strain evidence="2 3">LMG 22410</strain>
    </source>
</reference>
<protein>
    <submittedName>
        <fullName evidence="2">Uncharacterized protein</fullName>
    </submittedName>
</protein>
<dbReference type="EMBL" id="FUHU01000003">
    <property type="protein sequence ID" value="SJM46492.1"/>
    <property type="molecule type" value="Genomic_DNA"/>
</dbReference>